<reference evidence="1 2" key="1">
    <citation type="journal article" date="2019" name="ACS Chem. Biol.">
        <title>Identification and Mobilization of a Cryptic Antibiotic Biosynthesis Gene Locus from a Human-Pathogenic Nocardia Isolate.</title>
        <authorList>
            <person name="Herisse M."/>
            <person name="Ishida K."/>
            <person name="Porter J.L."/>
            <person name="Howden B."/>
            <person name="Hertweck C."/>
            <person name="Stinear T.P."/>
            <person name="Pidot S.J."/>
        </authorList>
    </citation>
    <scope>NUCLEOTIDE SEQUENCE [LARGE SCALE GENOMIC DNA]</scope>
    <source>
        <strain evidence="1 2">AUSMDU00012717</strain>
    </source>
</reference>
<protein>
    <recommendedName>
        <fullName evidence="3">AAA family ATPase</fullName>
    </recommendedName>
</protein>
<dbReference type="SUPFAM" id="SSF52540">
    <property type="entry name" value="P-loop containing nucleoside triphosphate hydrolases"/>
    <property type="match status" value="1"/>
</dbReference>
<evidence type="ECO:0008006" key="3">
    <source>
        <dbReference type="Google" id="ProtNLM"/>
    </source>
</evidence>
<name>A0A6G9YK68_9NOCA</name>
<sequence length="191" mass="20935">MVTPVLVVTGPIGVGKSAVLHAADAVLVDAGIPHATVVLEEIARCWSPGLTDPDRRAVHRHRNLASLWSGYAAQGAERLLMEMLVEHRSEICSIATAIPDARVTVVRLRAPLALIEERIRRREFSPDDELAGARWWSLRMDRLAVEDFLVDNGRRPPREVAVEVLAAAGWIATSALDVTGRDRARGHPPPE</sequence>
<dbReference type="InterPro" id="IPR027417">
    <property type="entry name" value="P-loop_NTPase"/>
</dbReference>
<organism evidence="1 2">
    <name type="scientific">Nocardia arthritidis</name>
    <dbReference type="NCBI Taxonomy" id="228602"/>
    <lineage>
        <taxon>Bacteria</taxon>
        <taxon>Bacillati</taxon>
        <taxon>Actinomycetota</taxon>
        <taxon>Actinomycetes</taxon>
        <taxon>Mycobacteriales</taxon>
        <taxon>Nocardiaceae</taxon>
        <taxon>Nocardia</taxon>
    </lineage>
</organism>
<dbReference type="Proteomes" id="UP000503540">
    <property type="component" value="Chromosome"/>
</dbReference>
<dbReference type="RefSeq" id="WP_238846723.1">
    <property type="nucleotide sequence ID" value="NZ_CP046172.1"/>
</dbReference>
<gene>
    <name evidence="1" type="ORF">F5544_28755</name>
</gene>
<dbReference type="Gene3D" id="3.40.50.300">
    <property type="entry name" value="P-loop containing nucleotide triphosphate hydrolases"/>
    <property type="match status" value="1"/>
</dbReference>
<dbReference type="EMBL" id="CP046172">
    <property type="protein sequence ID" value="QIS13602.1"/>
    <property type="molecule type" value="Genomic_DNA"/>
</dbReference>
<keyword evidence="2" id="KW-1185">Reference proteome</keyword>
<dbReference type="AlphaFoldDB" id="A0A6G9YK68"/>
<dbReference type="KEGG" id="nah:F5544_28755"/>
<proteinExistence type="predicted"/>
<evidence type="ECO:0000313" key="2">
    <source>
        <dbReference type="Proteomes" id="UP000503540"/>
    </source>
</evidence>
<accession>A0A6G9YK68</accession>
<evidence type="ECO:0000313" key="1">
    <source>
        <dbReference type="EMBL" id="QIS13602.1"/>
    </source>
</evidence>